<dbReference type="PANTHER" id="PTHR15730">
    <property type="entry name" value="EXPERIMENTAL AUTOIMMUNE PROSTATITIS ANTIGEN 2-RELATED"/>
    <property type="match status" value="1"/>
</dbReference>
<feature type="domain" description="Peptidase M60" evidence="4">
    <location>
        <begin position="181"/>
        <end position="529"/>
    </location>
</feature>
<dbReference type="InterPro" id="IPR051244">
    <property type="entry name" value="TCAF"/>
</dbReference>
<dbReference type="AlphaFoldDB" id="A0A9D1NJT7"/>
<dbReference type="InterPro" id="IPR031161">
    <property type="entry name" value="Peptidase_M60_dom"/>
</dbReference>
<dbReference type="Proteomes" id="UP000886812">
    <property type="component" value="Unassembled WGS sequence"/>
</dbReference>
<dbReference type="EMBL" id="DVOG01000091">
    <property type="protein sequence ID" value="HIV04205.1"/>
    <property type="molecule type" value="Genomic_DNA"/>
</dbReference>
<dbReference type="PROSITE" id="PS51723">
    <property type="entry name" value="PEPTIDASE_M60"/>
    <property type="match status" value="1"/>
</dbReference>
<feature type="signal peptide" evidence="3">
    <location>
        <begin position="1"/>
        <end position="27"/>
    </location>
</feature>
<evidence type="ECO:0000256" key="1">
    <source>
        <dbReference type="SAM" id="Coils"/>
    </source>
</evidence>
<proteinExistence type="predicted"/>
<dbReference type="Gene3D" id="1.10.390.30">
    <property type="entry name" value="Peptidase M60, enhancin-like domain 3"/>
    <property type="match status" value="1"/>
</dbReference>
<keyword evidence="3" id="KW-0732">Signal</keyword>
<protein>
    <recommendedName>
        <fullName evidence="4">Peptidase M60 domain-containing protein</fullName>
    </recommendedName>
</protein>
<dbReference type="Pfam" id="PF13402">
    <property type="entry name" value="Peptidase_M60"/>
    <property type="match status" value="1"/>
</dbReference>
<reference evidence="5" key="1">
    <citation type="submission" date="2020-10" db="EMBL/GenBank/DDBJ databases">
        <authorList>
            <person name="Gilroy R."/>
        </authorList>
    </citation>
    <scope>NUCLEOTIDE SEQUENCE</scope>
    <source>
        <strain evidence="5">10669</strain>
    </source>
</reference>
<evidence type="ECO:0000256" key="3">
    <source>
        <dbReference type="SAM" id="SignalP"/>
    </source>
</evidence>
<feature type="region of interest" description="Disordered" evidence="2">
    <location>
        <begin position="484"/>
        <end position="508"/>
    </location>
</feature>
<keyword evidence="1" id="KW-0175">Coiled coil</keyword>
<feature type="region of interest" description="Disordered" evidence="2">
    <location>
        <begin position="633"/>
        <end position="698"/>
    </location>
</feature>
<evidence type="ECO:0000313" key="6">
    <source>
        <dbReference type="Proteomes" id="UP000886812"/>
    </source>
</evidence>
<organism evidence="5 6">
    <name type="scientific">Candidatus Spyradosoma merdigallinarum</name>
    <dbReference type="NCBI Taxonomy" id="2840950"/>
    <lineage>
        <taxon>Bacteria</taxon>
        <taxon>Pseudomonadati</taxon>
        <taxon>Verrucomicrobiota</taxon>
        <taxon>Opitutia</taxon>
        <taxon>Opitutia incertae sedis</taxon>
        <taxon>Candidatus Spyradosoma</taxon>
    </lineage>
</organism>
<evidence type="ECO:0000256" key="2">
    <source>
        <dbReference type="SAM" id="MobiDB-lite"/>
    </source>
</evidence>
<evidence type="ECO:0000259" key="4">
    <source>
        <dbReference type="PROSITE" id="PS51723"/>
    </source>
</evidence>
<accession>A0A9D1NJT7</accession>
<gene>
    <name evidence="5" type="ORF">IAC75_03520</name>
</gene>
<evidence type="ECO:0000313" key="5">
    <source>
        <dbReference type="EMBL" id="HIV04205.1"/>
    </source>
</evidence>
<dbReference type="InterPro" id="IPR035423">
    <property type="entry name" value="M60-like_N"/>
</dbReference>
<feature type="chain" id="PRO_5038779316" description="Peptidase M60 domain-containing protein" evidence="3">
    <location>
        <begin position="28"/>
        <end position="698"/>
    </location>
</feature>
<dbReference type="Gene3D" id="2.60.120.1250">
    <property type="entry name" value="Peptidase M60, enhancin-like domain 1"/>
    <property type="match status" value="1"/>
</dbReference>
<dbReference type="PANTHER" id="PTHR15730:SF5">
    <property type="entry name" value="SI:CH211-210B2.2-RELATED"/>
    <property type="match status" value="1"/>
</dbReference>
<sequence>MSVPAKIFSGFLRAGVSAALLSLCPLAAVPAAAENEGAVSESAARLAEKVEAWEAALDAIYAPDPFDPEIPFLPEKTPDPEIAAKRDAFKTKLRTVSKFKKKVRPEETDLWFAEISPTLSEPLELSINAELREEIAEKLKIYNRVPAREVFEHPSARFFPGAVPEKFRRVGKPFYPDPEKDGWQSTGLYAAPGERVKVRVSKSATSKGVRLRIGAHTDNLLESRQRYWRRFPCVSCEFAVREQSFEIASPFGGLIYVRAPRGSVTGRTQFVFSGVVEAPFFVLGETKKAQWDYVRYAPAPWAEFVGKNFAATFPADEAAAIDDPEAVIAFWDRVVADVDKLVSGPEERRDPMRFVVDAETTAAAGHAGDPIVGNLLWSRSYWDLERIRRDGAWELFFAIGKNSLSDKWVFSDDRDTPAALLALFCMEKATGRKAASFFDVPALQAACFARIERDETREKNKKAMREQLKQEELERKAERRKIIRDAASGKGRREREKEADEADVQDFRHDPGVPFQRLSAYLPVVEATGWEPLERMFRLYTVRNRLPLANADEKRRTFVMLWSQTTKKNLSPFFEHFGFPPQNGAGNYPDFMPENFPPADAELRPGNGGTGYRGATLFPTIAVLNGNYRVPQIPKPGENGAGTLSPFGTATDSSFSSDAGKEESEKTSGFAEGGSGAENSGANDDAPEKKSSWEPVFE</sequence>
<name>A0A9D1NJT7_9BACT</name>
<dbReference type="SMART" id="SM01276">
    <property type="entry name" value="M60-like"/>
    <property type="match status" value="1"/>
</dbReference>
<reference evidence="5" key="2">
    <citation type="journal article" date="2021" name="PeerJ">
        <title>Extensive microbial diversity within the chicken gut microbiome revealed by metagenomics and culture.</title>
        <authorList>
            <person name="Gilroy R."/>
            <person name="Ravi A."/>
            <person name="Getino M."/>
            <person name="Pursley I."/>
            <person name="Horton D.L."/>
            <person name="Alikhan N.F."/>
            <person name="Baker D."/>
            <person name="Gharbi K."/>
            <person name="Hall N."/>
            <person name="Watson M."/>
            <person name="Adriaenssens E.M."/>
            <person name="Foster-Nyarko E."/>
            <person name="Jarju S."/>
            <person name="Secka A."/>
            <person name="Antonio M."/>
            <person name="Oren A."/>
            <person name="Chaudhuri R.R."/>
            <person name="La Ragione R."/>
            <person name="Hildebrand F."/>
            <person name="Pallen M.J."/>
        </authorList>
    </citation>
    <scope>NUCLEOTIDE SEQUENCE</scope>
    <source>
        <strain evidence="5">10669</strain>
    </source>
</reference>
<feature type="compositionally biased region" description="Polar residues" evidence="2">
    <location>
        <begin position="646"/>
        <end position="657"/>
    </location>
</feature>
<comment type="caution">
    <text evidence="5">The sequence shown here is derived from an EMBL/GenBank/DDBJ whole genome shotgun (WGS) entry which is preliminary data.</text>
</comment>
<feature type="coiled-coil region" evidence="1">
    <location>
        <begin position="451"/>
        <end position="481"/>
    </location>
</feature>
<dbReference type="Gene3D" id="3.40.390.80">
    <property type="entry name" value="Peptidase M60, enhancin-like domain 2"/>
    <property type="match status" value="1"/>
</dbReference>
<dbReference type="Pfam" id="PF17291">
    <property type="entry name" value="M60-like_N"/>
    <property type="match status" value="1"/>
</dbReference>
<dbReference type="InterPro" id="IPR042279">
    <property type="entry name" value="Pep_M60_3"/>
</dbReference>